<protein>
    <recommendedName>
        <fullName evidence="6">Presequence protease, mitochondrial</fullName>
    </recommendedName>
    <alternativeName>
        <fullName evidence="13">Pitrilysin metalloproteinase</fullName>
    </alternativeName>
</protein>
<comment type="function">
    <text evidence="14">Degrades mitochondrial transit peptides after their cleavage in the intermembrane space or in the matrix, and presequence peptides; clearance of these peptides is required to keep the presequence processing machinery running. Preferentially cleaves the N-terminal side of paired basic amino acid residues. Also degrades other unstructured peptides. May function as an ATP-dependent peptidase as opposed to a metalloendopeptidase.</text>
</comment>
<dbReference type="PANTHER" id="PTHR43016:SF13">
    <property type="entry name" value="PRESEQUENCE PROTEASE, MITOCHONDRIAL"/>
    <property type="match status" value="1"/>
</dbReference>
<evidence type="ECO:0000256" key="14">
    <source>
        <dbReference type="ARBA" id="ARBA00045897"/>
    </source>
</evidence>
<dbReference type="GO" id="GO:0008270">
    <property type="term" value="F:zinc ion binding"/>
    <property type="evidence" value="ECO:0007669"/>
    <property type="project" value="EnsemblFungi"/>
</dbReference>
<comment type="subunit">
    <text evidence="5">Monomer and homodimer; homodimerization is induced by binding of the substrate.</text>
</comment>
<keyword evidence="7" id="KW-0645">Protease</keyword>
<dbReference type="Pfam" id="PF05193">
    <property type="entry name" value="Peptidase_M16_C"/>
    <property type="match status" value="2"/>
</dbReference>
<keyword evidence="10" id="KW-0862">Zinc</keyword>
<dbReference type="EMBL" id="KQ964552">
    <property type="protein sequence ID" value="KXN69008.1"/>
    <property type="molecule type" value="Genomic_DNA"/>
</dbReference>
<evidence type="ECO:0000256" key="7">
    <source>
        <dbReference type="ARBA" id="ARBA00022670"/>
    </source>
</evidence>
<dbReference type="SMART" id="SM01264">
    <property type="entry name" value="M16C_associated"/>
    <property type="match status" value="1"/>
</dbReference>
<name>A0A137P215_CONC2</name>
<keyword evidence="12" id="KW-0496">Mitochondrion</keyword>
<evidence type="ECO:0000256" key="10">
    <source>
        <dbReference type="ARBA" id="ARBA00022833"/>
    </source>
</evidence>
<comment type="cofactor">
    <cofactor evidence="1">
        <name>Zn(2+)</name>
        <dbReference type="ChEBI" id="CHEBI:29105"/>
    </cofactor>
</comment>
<keyword evidence="17" id="KW-1185">Reference proteome</keyword>
<accession>A0A137P215</accession>
<dbReference type="InterPro" id="IPR011249">
    <property type="entry name" value="Metalloenz_LuxS/M16"/>
</dbReference>
<evidence type="ECO:0000256" key="11">
    <source>
        <dbReference type="ARBA" id="ARBA00023049"/>
    </source>
</evidence>
<evidence type="ECO:0000256" key="5">
    <source>
        <dbReference type="ARBA" id="ARBA00011853"/>
    </source>
</evidence>
<dbReference type="InterPro" id="IPR007863">
    <property type="entry name" value="Peptidase_M16_C"/>
</dbReference>
<dbReference type="SUPFAM" id="SSF63411">
    <property type="entry name" value="LuxS/MPP-like metallohydrolase"/>
    <property type="match status" value="4"/>
</dbReference>
<feature type="domain" description="Peptidase M16C associated" evidence="15">
    <location>
        <begin position="475"/>
        <end position="725"/>
    </location>
</feature>
<evidence type="ECO:0000256" key="8">
    <source>
        <dbReference type="ARBA" id="ARBA00022723"/>
    </source>
</evidence>
<organism evidence="16 17">
    <name type="scientific">Conidiobolus coronatus (strain ATCC 28846 / CBS 209.66 / NRRL 28638)</name>
    <name type="common">Delacroixia coronata</name>
    <dbReference type="NCBI Taxonomy" id="796925"/>
    <lineage>
        <taxon>Eukaryota</taxon>
        <taxon>Fungi</taxon>
        <taxon>Fungi incertae sedis</taxon>
        <taxon>Zoopagomycota</taxon>
        <taxon>Entomophthoromycotina</taxon>
        <taxon>Entomophthoromycetes</taxon>
        <taxon>Entomophthorales</taxon>
        <taxon>Ancylistaceae</taxon>
        <taxon>Conidiobolus</taxon>
    </lineage>
</organism>
<dbReference type="FunFam" id="3.30.830.10:FF:000009">
    <property type="entry name" value="Presequence protease, mitochondrial"/>
    <property type="match status" value="1"/>
</dbReference>
<evidence type="ECO:0000313" key="17">
    <source>
        <dbReference type="Proteomes" id="UP000070444"/>
    </source>
</evidence>
<dbReference type="Gene3D" id="3.30.830.10">
    <property type="entry name" value="Metalloenzyme, LuxS/M16 peptidase-like"/>
    <property type="match status" value="4"/>
</dbReference>
<dbReference type="Pfam" id="PF00675">
    <property type="entry name" value="Peptidase_M16"/>
    <property type="match status" value="1"/>
</dbReference>
<dbReference type="FunFam" id="3.30.830.10:FF:000011">
    <property type="entry name" value="Presequence protease, mitochondrial"/>
    <property type="match status" value="1"/>
</dbReference>
<dbReference type="InterPro" id="IPR013578">
    <property type="entry name" value="Peptidase_M16C_assoc"/>
</dbReference>
<evidence type="ECO:0000256" key="12">
    <source>
        <dbReference type="ARBA" id="ARBA00023128"/>
    </source>
</evidence>
<dbReference type="GO" id="GO:0004176">
    <property type="term" value="F:ATP-dependent peptidase activity"/>
    <property type="evidence" value="ECO:0007669"/>
    <property type="project" value="EnsemblFungi"/>
</dbReference>
<dbReference type="GO" id="GO:0034982">
    <property type="term" value="P:mitochondrial protein processing"/>
    <property type="evidence" value="ECO:0007669"/>
    <property type="project" value="EnsemblFungi"/>
</dbReference>
<evidence type="ECO:0000256" key="9">
    <source>
        <dbReference type="ARBA" id="ARBA00022801"/>
    </source>
</evidence>
<dbReference type="STRING" id="796925.A0A137P215"/>
<dbReference type="GO" id="GO:0051603">
    <property type="term" value="P:proteolysis involved in protein catabolic process"/>
    <property type="evidence" value="ECO:0007669"/>
    <property type="project" value="EnsemblFungi"/>
</dbReference>
<dbReference type="PANTHER" id="PTHR43016">
    <property type="entry name" value="PRESEQUENCE PROTEASE"/>
    <property type="match status" value="1"/>
</dbReference>
<dbReference type="Pfam" id="PF08367">
    <property type="entry name" value="M16C_assoc"/>
    <property type="match status" value="1"/>
</dbReference>
<reference evidence="16 17" key="1">
    <citation type="journal article" date="2015" name="Genome Biol. Evol.">
        <title>Phylogenomic analyses indicate that early fungi evolved digesting cell walls of algal ancestors of land plants.</title>
        <authorList>
            <person name="Chang Y."/>
            <person name="Wang S."/>
            <person name="Sekimoto S."/>
            <person name="Aerts A.L."/>
            <person name="Choi C."/>
            <person name="Clum A."/>
            <person name="LaButti K.M."/>
            <person name="Lindquist E.A."/>
            <person name="Yee Ngan C."/>
            <person name="Ohm R.A."/>
            <person name="Salamov A.A."/>
            <person name="Grigoriev I.V."/>
            <person name="Spatafora J.W."/>
            <person name="Berbee M.L."/>
        </authorList>
    </citation>
    <scope>NUCLEOTIDE SEQUENCE [LARGE SCALE GENOMIC DNA]</scope>
    <source>
        <strain evidence="16 17">NRRL 28638</strain>
    </source>
</reference>
<evidence type="ECO:0000256" key="4">
    <source>
        <dbReference type="ARBA" id="ARBA00007575"/>
    </source>
</evidence>
<evidence type="ECO:0000313" key="16">
    <source>
        <dbReference type="EMBL" id="KXN69008.1"/>
    </source>
</evidence>
<dbReference type="InterPro" id="IPR011765">
    <property type="entry name" value="Pept_M16_N"/>
</dbReference>
<comment type="subcellular location">
    <subcellularLocation>
        <location evidence="3">Mitochondrion intermembrane space</location>
    </subcellularLocation>
    <subcellularLocation>
        <location evidence="2">Mitochondrion matrix</location>
    </subcellularLocation>
</comment>
<keyword evidence="9" id="KW-0378">Hydrolase</keyword>
<dbReference type="OrthoDB" id="10250783at2759"/>
<evidence type="ECO:0000256" key="1">
    <source>
        <dbReference type="ARBA" id="ARBA00001947"/>
    </source>
</evidence>
<keyword evidence="8" id="KW-0479">Metal-binding</keyword>
<evidence type="ECO:0000256" key="2">
    <source>
        <dbReference type="ARBA" id="ARBA00004305"/>
    </source>
</evidence>
<dbReference type="OMA" id="FPFQVHY"/>
<dbReference type="GO" id="GO:0005758">
    <property type="term" value="C:mitochondrial intermembrane space"/>
    <property type="evidence" value="ECO:0007669"/>
    <property type="project" value="UniProtKB-SubCell"/>
</dbReference>
<evidence type="ECO:0000256" key="13">
    <source>
        <dbReference type="ARBA" id="ARBA00034552"/>
    </source>
</evidence>
<sequence length="991" mass="111975">MMINRFQRLSNYQPGKVVEGFVVKENRDIKSLGLTGVVLEHQKSGAQLLHLAKEDESNNVFSIGFPTLNNTSDGVAHILEHTTLCGSQTYPVRDPFFKMMPRSLATYMNAWTANDFTQYPFSTQNPTDYYNLMSVYLDSVFKPILSEYDFSQEGWRIEKNPETNEWEFKGIVFNEMKGVFSDHGAVYYYDHQKHLYEGCVYNQVSGGHPLNIPELTWEHLKKFHDDHYHPNNAKIFTFGNFPLDQHLSKLNEKLTHTLETSPKPSPLPSFATHPTWNAPRKVVVKGPFDPMLNPEQQHKISVSWLTNEVTDTFTTMSLGLLFSLLTGTSGAPLQKALLDTHLGTEYSPTTGYNAQSPITSLSIGVQGVNPSNLEKIEKTIYETLETVSKEGFSKDLIEGALLNIELSFRHRGSNFGIRLVQSIMNNWNYGLNPLDPLEIDQHLAKLRSEIAKGDFFEGLIRKYLLDNPRKLIYIAEPSKEFEQQIQQQENSMLKDIVKNKVKSEKDETTIQEFNAELQRRQMSKEDLSCLPTLTIDDIQKNPKSYPITSSTNTSVPITFRDTNTNGISYLKIRQSLPNDIPAHLRPFVPLLCECLSFLGCHDKSMAELDEEILLSTGGISYSPYVTSSLANLEGYTHGVTFASHALNDKSSEMYRLMTKILLETNFDQPDRIKTLILNSASSLNGSVADSGHTFARGFASGILSESAKITDIYSGMYQTRFMTYLANNVDSLLPQITQHLKSLHKLLINPSTLKAFVVSEQTTHNEHESLFAKLQNQLVSTSAQESYQPISLESVEINPTDLNTFAYPFNSYYSSRALSTVPFQDPTSPHYQILSTLLTHLYLHREIREKGGAYGGGATHDSTRGTLSFYSYRDPNPYQNCEQVYKQSLEWALNHKFEERELNEAKLSVFQSIDHPLSASQEGLSEWTSGITLDMAKARRHTFLTAKETDLKVIAEKLLHSSYPKGASVIIGQADQESINNGWKLIQPINV</sequence>
<dbReference type="GO" id="GO:0005759">
    <property type="term" value="C:mitochondrial matrix"/>
    <property type="evidence" value="ECO:0007669"/>
    <property type="project" value="UniProtKB-SubCell"/>
</dbReference>
<gene>
    <name evidence="16" type="ORF">CONCODRAFT_82067</name>
</gene>
<evidence type="ECO:0000259" key="15">
    <source>
        <dbReference type="SMART" id="SM01264"/>
    </source>
</evidence>
<dbReference type="Proteomes" id="UP000070444">
    <property type="component" value="Unassembled WGS sequence"/>
</dbReference>
<evidence type="ECO:0000256" key="3">
    <source>
        <dbReference type="ARBA" id="ARBA00004569"/>
    </source>
</evidence>
<proteinExistence type="inferred from homology"/>
<keyword evidence="11" id="KW-0482">Metalloprotease</keyword>
<comment type="similarity">
    <text evidence="4">Belongs to the peptidase M16 family. PreP subfamily.</text>
</comment>
<dbReference type="AlphaFoldDB" id="A0A137P215"/>
<dbReference type="GO" id="GO:0004222">
    <property type="term" value="F:metalloendopeptidase activity"/>
    <property type="evidence" value="ECO:0007669"/>
    <property type="project" value="EnsemblFungi"/>
</dbReference>
<evidence type="ECO:0000256" key="6">
    <source>
        <dbReference type="ARBA" id="ARBA00020167"/>
    </source>
</evidence>